<dbReference type="PANTHER" id="PTHR44170:SF6">
    <property type="entry name" value="CONTACTIN"/>
    <property type="match status" value="1"/>
</dbReference>
<name>A0ABN8PUB2_9CNID</name>
<evidence type="ECO:0000256" key="2">
    <source>
        <dbReference type="ARBA" id="ARBA00022692"/>
    </source>
</evidence>
<keyword evidence="7" id="KW-1015">Disulfide bond</keyword>
<feature type="domain" description="Fibronectin type-III" evidence="11">
    <location>
        <begin position="717"/>
        <end position="813"/>
    </location>
</feature>
<reference evidence="12 13" key="1">
    <citation type="submission" date="2022-05" db="EMBL/GenBank/DDBJ databases">
        <authorList>
            <consortium name="Genoscope - CEA"/>
            <person name="William W."/>
        </authorList>
    </citation>
    <scope>NUCLEOTIDE SEQUENCE [LARGE SCALE GENOMIC DNA]</scope>
</reference>
<feature type="compositionally biased region" description="Basic and acidic residues" evidence="8">
    <location>
        <begin position="1248"/>
        <end position="1259"/>
    </location>
</feature>
<keyword evidence="5 9" id="KW-1133">Transmembrane helix</keyword>
<dbReference type="Gene3D" id="2.60.40.10">
    <property type="entry name" value="Immunoglobulins"/>
    <property type="match status" value="9"/>
</dbReference>
<dbReference type="Proteomes" id="UP001159405">
    <property type="component" value="Unassembled WGS sequence"/>
</dbReference>
<feature type="domain" description="Ig-like" evidence="10">
    <location>
        <begin position="424"/>
        <end position="515"/>
    </location>
</feature>
<keyword evidence="2 9" id="KW-0812">Transmembrane</keyword>
<keyword evidence="4" id="KW-0130">Cell adhesion</keyword>
<dbReference type="Pfam" id="PF00041">
    <property type="entry name" value="fn3"/>
    <property type="match status" value="2"/>
</dbReference>
<dbReference type="SUPFAM" id="SSF49265">
    <property type="entry name" value="Fibronectin type III"/>
    <property type="match status" value="2"/>
</dbReference>
<evidence type="ECO:0000256" key="3">
    <source>
        <dbReference type="ARBA" id="ARBA00022737"/>
    </source>
</evidence>
<dbReference type="InterPro" id="IPR007110">
    <property type="entry name" value="Ig-like_dom"/>
</dbReference>
<dbReference type="SMART" id="SM00409">
    <property type="entry name" value="IG"/>
    <property type="match status" value="5"/>
</dbReference>
<feature type="region of interest" description="Disordered" evidence="8">
    <location>
        <begin position="1099"/>
        <end position="1133"/>
    </location>
</feature>
<protein>
    <recommendedName>
        <fullName evidence="14">Neuroglian</fullName>
    </recommendedName>
</protein>
<feature type="non-terminal residue" evidence="12">
    <location>
        <position position="1"/>
    </location>
</feature>
<dbReference type="PROSITE" id="PS50835">
    <property type="entry name" value="IG_LIKE"/>
    <property type="match status" value="5"/>
</dbReference>
<organism evidence="12 13">
    <name type="scientific">Porites lobata</name>
    <dbReference type="NCBI Taxonomy" id="104759"/>
    <lineage>
        <taxon>Eukaryota</taxon>
        <taxon>Metazoa</taxon>
        <taxon>Cnidaria</taxon>
        <taxon>Anthozoa</taxon>
        <taxon>Hexacorallia</taxon>
        <taxon>Scleractinia</taxon>
        <taxon>Fungiina</taxon>
        <taxon>Poritidae</taxon>
        <taxon>Porites</taxon>
    </lineage>
</organism>
<dbReference type="SUPFAM" id="SSF48726">
    <property type="entry name" value="Immunoglobulin"/>
    <property type="match status" value="5"/>
</dbReference>
<dbReference type="InterPro" id="IPR003599">
    <property type="entry name" value="Ig_sub"/>
</dbReference>
<keyword evidence="3" id="KW-0677">Repeat</keyword>
<dbReference type="CDD" id="cd00063">
    <property type="entry name" value="FN3"/>
    <property type="match status" value="4"/>
</dbReference>
<sequence>GQQQSDLPKISNFLTTDLVAPEDVKFATTKYTLKLPCGASGNNLQWTWKHNDTAISTSDTKFRVDASGTLYGRYLESAQNGHYQCFVGDAVTGIQTFSRKIKVAVTVVGTFNDPETKQVVQSVDLGEEFSYACPQHSPSYGVSYSWIGKSNNQRIQFKGNQRRAITQTGHLFIMFVTEDDLKELEGYENQGIHCEISAANRFETSSLLKLTKKNQDQTDPKTLREPYWKSEFMSATQEEALEGKNKTFYCLAAGRPEPKITWKIKRDGKWETLVNGKDNFEIADAFHGRLLNIISVKHKIHQTKYRCEAENSKNVGNPKFYDIQLRVKVAPKWTAEPPPELLIDVTGNGSLTCDVFADPSPSFMWYKNGEKLTTLNAHVRPNGNKLDFQNVRYQQESGVYQCVAENPHGMIVSYTVVKVRATAPSFETGFGPFYLFKGTEGRLTCNPKAAPRPSEYKWYKGTTLLTSSPRYRIEHGEFSTLIIDKVDENRDKGLYTCYAKNSLGHAEATESATVFNRTIITVRPQDKKVDEGTRVDLRCEAKADSDLELRYKWKRDDAVVTFNNKIQWFEGAKVLTIASITVYEAGNYTCVAYTPDPKRSEDQASATIDIKGVPNPPTNLAITNCFKRTTTLSWVTGAANNASITQFLIEEESSYEPNVFYNIQNVTNPNATSFTFNLTGWATLRFRMRAVNRFGPSRASAATTEVCQTDVGPPDKYPDNFRGNPKRAEELDIVWTAMPKVDWNAPGLYYLLKYREVPDGSFGDPERITDPTVHVFAIPNPGYYKLWEFQIQAWNKEGMGPWSPKVQSRSGQDPPEGKPGNVQPGAATARTVVLSWQPVNVTRGSVDGYKIYYWGKSRLSARRRREIPGYASFVNVRGGSTDRHTVTELTPYTDYIFAITAYNSGGEGPASNEAFAATEEDVPGPPSAVNVYAFAKYILVTWKAPVEPNGVITKYRVGSAQYEGSQPSDDLQVSWQELGPGVFRKLLEKTTPERNYVVAIQAETSKGWGEQLRKTTRTVKYAPPTKPERPTVEGTGVDEVKVTYNFGLGGGYTHEFLVMYRKKLQGEAFQNTSWINHFETQNIKIGGLNNELYEFKTVGRNDYPDDDDDNSRSESPASDVTDRRPLPPITSNQPLTNPIHKSAWFITLLIIIAVVLVVLLIFVHYSRHQGAKYLVGKREKDRALIELEPPYDEEEGASISDERRVENPPPYQSQSSLRRIPENDRDSLDDYGEGHQFDEDGSFIEEYVEGKKNSPDGKDSALATFV</sequence>
<dbReference type="EMBL" id="CALNXK010000090">
    <property type="protein sequence ID" value="CAH3151026.1"/>
    <property type="molecule type" value="Genomic_DNA"/>
</dbReference>
<accession>A0ABN8PUB2</accession>
<evidence type="ECO:0000256" key="1">
    <source>
        <dbReference type="ARBA" id="ARBA00004479"/>
    </source>
</evidence>
<dbReference type="Pfam" id="PF07679">
    <property type="entry name" value="I-set"/>
    <property type="match status" value="1"/>
</dbReference>
<evidence type="ECO:0000256" key="4">
    <source>
        <dbReference type="ARBA" id="ARBA00022889"/>
    </source>
</evidence>
<evidence type="ECO:0000256" key="9">
    <source>
        <dbReference type="SAM" id="Phobius"/>
    </source>
</evidence>
<keyword evidence="6 9" id="KW-0472">Membrane</keyword>
<dbReference type="SMART" id="SM00060">
    <property type="entry name" value="FN3"/>
    <property type="match status" value="5"/>
</dbReference>
<feature type="domain" description="Ig-like" evidence="10">
    <location>
        <begin position="8"/>
        <end position="102"/>
    </location>
</feature>
<feature type="region of interest" description="Disordered" evidence="8">
    <location>
        <begin position="1188"/>
        <end position="1266"/>
    </location>
</feature>
<feature type="compositionally biased region" description="Basic and acidic residues" evidence="8">
    <location>
        <begin position="1219"/>
        <end position="1238"/>
    </location>
</feature>
<dbReference type="InterPro" id="IPR013783">
    <property type="entry name" value="Ig-like_fold"/>
</dbReference>
<gene>
    <name evidence="12" type="ORF">PLOB_00048385</name>
</gene>
<feature type="domain" description="Ig-like" evidence="10">
    <location>
        <begin position="331"/>
        <end position="413"/>
    </location>
</feature>
<feature type="domain" description="Ig-like" evidence="10">
    <location>
        <begin position="518"/>
        <end position="607"/>
    </location>
</feature>
<dbReference type="InterPro" id="IPR036179">
    <property type="entry name" value="Ig-like_dom_sf"/>
</dbReference>
<feature type="transmembrane region" description="Helical" evidence="9">
    <location>
        <begin position="1143"/>
        <end position="1163"/>
    </location>
</feature>
<dbReference type="InterPro" id="IPR003961">
    <property type="entry name" value="FN3_dom"/>
</dbReference>
<dbReference type="Pfam" id="PF13927">
    <property type="entry name" value="Ig_3"/>
    <property type="match status" value="2"/>
</dbReference>
<proteinExistence type="predicted"/>
<evidence type="ECO:0000313" key="12">
    <source>
        <dbReference type="EMBL" id="CAH3151026.1"/>
    </source>
</evidence>
<dbReference type="InterPro" id="IPR003598">
    <property type="entry name" value="Ig_sub2"/>
</dbReference>
<dbReference type="CDD" id="cd00096">
    <property type="entry name" value="Ig"/>
    <property type="match status" value="1"/>
</dbReference>
<feature type="domain" description="Fibronectin type-III" evidence="11">
    <location>
        <begin position="922"/>
        <end position="1025"/>
    </location>
</feature>
<dbReference type="InterPro" id="IPR013098">
    <property type="entry name" value="Ig_I-set"/>
</dbReference>
<feature type="domain" description="Ig-like" evidence="10">
    <location>
        <begin position="220"/>
        <end position="324"/>
    </location>
</feature>
<keyword evidence="13" id="KW-1185">Reference proteome</keyword>
<feature type="domain" description="Fibronectin type-III" evidence="11">
    <location>
        <begin position="818"/>
        <end position="921"/>
    </location>
</feature>
<dbReference type="Pfam" id="PF13882">
    <property type="entry name" value="Bravo_FIGEY"/>
    <property type="match status" value="1"/>
</dbReference>
<comment type="caution">
    <text evidence="12">The sequence shown here is derived from an EMBL/GenBank/DDBJ whole genome shotgun (WGS) entry which is preliminary data.</text>
</comment>
<evidence type="ECO:0000256" key="7">
    <source>
        <dbReference type="ARBA" id="ARBA00023157"/>
    </source>
</evidence>
<dbReference type="SMART" id="SM00408">
    <property type="entry name" value="IGc2"/>
    <property type="match status" value="4"/>
</dbReference>
<evidence type="ECO:0000256" key="5">
    <source>
        <dbReference type="ARBA" id="ARBA00022989"/>
    </source>
</evidence>
<comment type="subcellular location">
    <subcellularLocation>
        <location evidence="1">Membrane</location>
        <topology evidence="1">Single-pass type I membrane protein</topology>
    </subcellularLocation>
</comment>
<dbReference type="PANTHER" id="PTHR44170">
    <property type="entry name" value="PROTEIN SIDEKICK"/>
    <property type="match status" value="1"/>
</dbReference>
<evidence type="ECO:0000313" key="13">
    <source>
        <dbReference type="Proteomes" id="UP001159405"/>
    </source>
</evidence>
<dbReference type="PROSITE" id="PS50853">
    <property type="entry name" value="FN3"/>
    <property type="match status" value="4"/>
</dbReference>
<feature type="domain" description="Fibronectin type-III" evidence="11">
    <location>
        <begin position="616"/>
        <end position="714"/>
    </location>
</feature>
<evidence type="ECO:0000256" key="6">
    <source>
        <dbReference type="ARBA" id="ARBA00023136"/>
    </source>
</evidence>
<evidence type="ECO:0000259" key="11">
    <source>
        <dbReference type="PROSITE" id="PS50853"/>
    </source>
</evidence>
<evidence type="ECO:0000256" key="8">
    <source>
        <dbReference type="SAM" id="MobiDB-lite"/>
    </source>
</evidence>
<evidence type="ECO:0008006" key="14">
    <source>
        <dbReference type="Google" id="ProtNLM"/>
    </source>
</evidence>
<feature type="region of interest" description="Disordered" evidence="8">
    <location>
        <begin position="800"/>
        <end position="824"/>
    </location>
</feature>
<evidence type="ECO:0000259" key="10">
    <source>
        <dbReference type="PROSITE" id="PS50835"/>
    </source>
</evidence>
<dbReference type="InterPro" id="IPR026966">
    <property type="entry name" value="Neurofascin/L1/NrCAM_C"/>
</dbReference>
<dbReference type="InterPro" id="IPR036116">
    <property type="entry name" value="FN3_sf"/>
</dbReference>